<evidence type="ECO:0000313" key="2">
    <source>
        <dbReference type="Proteomes" id="UP000324222"/>
    </source>
</evidence>
<dbReference type="EMBL" id="VSRR010003730">
    <property type="protein sequence ID" value="MPC37261.1"/>
    <property type="molecule type" value="Genomic_DNA"/>
</dbReference>
<gene>
    <name evidence="1" type="ORF">E2C01_030735</name>
</gene>
<evidence type="ECO:0000313" key="1">
    <source>
        <dbReference type="EMBL" id="MPC37261.1"/>
    </source>
</evidence>
<sequence length="314" mass="35875">MRNSSNMVLLTFFYSTLPDRVHIGPINLRVLSRQCPRYRLEQDILQLANSQFFNLGSARRELLYRQKDGTVSPKLLKGLNKRHCSSEESIDLAQVKQSKISNGAHNRESFRDQSAMAAPMVPVEPAVTLFVSDQGSCDKGVHDMESSNDVKAVPCGRTWNCRGLRAWREELYSQSSLQPVSRYRRQCSSDRFTKRRVPCWSAARTNTVRQKRAAFSRLRRHRGDPQCLEAFRRCRARARRVLKEAQRAFSKTHVSSINVRTPLTDVLNKVRRIAGKFSAPSPPVLLSARRTVPDPKTVTNLYAEHFASVSRNYP</sequence>
<name>A0A5B7ERL5_PORTR</name>
<organism evidence="1 2">
    <name type="scientific">Portunus trituberculatus</name>
    <name type="common">Swimming crab</name>
    <name type="synonym">Neptunus trituberculatus</name>
    <dbReference type="NCBI Taxonomy" id="210409"/>
    <lineage>
        <taxon>Eukaryota</taxon>
        <taxon>Metazoa</taxon>
        <taxon>Ecdysozoa</taxon>
        <taxon>Arthropoda</taxon>
        <taxon>Crustacea</taxon>
        <taxon>Multicrustacea</taxon>
        <taxon>Malacostraca</taxon>
        <taxon>Eumalacostraca</taxon>
        <taxon>Eucarida</taxon>
        <taxon>Decapoda</taxon>
        <taxon>Pleocyemata</taxon>
        <taxon>Brachyura</taxon>
        <taxon>Eubrachyura</taxon>
        <taxon>Portunoidea</taxon>
        <taxon>Portunidae</taxon>
        <taxon>Portuninae</taxon>
        <taxon>Portunus</taxon>
    </lineage>
</organism>
<keyword evidence="2" id="KW-1185">Reference proteome</keyword>
<protein>
    <submittedName>
        <fullName evidence="1">Uncharacterized protein</fullName>
    </submittedName>
</protein>
<dbReference type="AlphaFoldDB" id="A0A5B7ERL5"/>
<proteinExistence type="predicted"/>
<accession>A0A5B7ERL5</accession>
<dbReference type="Proteomes" id="UP000324222">
    <property type="component" value="Unassembled WGS sequence"/>
</dbReference>
<comment type="caution">
    <text evidence="1">The sequence shown here is derived from an EMBL/GenBank/DDBJ whole genome shotgun (WGS) entry which is preliminary data.</text>
</comment>
<reference evidence="1 2" key="1">
    <citation type="submission" date="2019-05" db="EMBL/GenBank/DDBJ databases">
        <title>Another draft genome of Portunus trituberculatus and its Hox gene families provides insights of decapod evolution.</title>
        <authorList>
            <person name="Jeong J.-H."/>
            <person name="Song I."/>
            <person name="Kim S."/>
            <person name="Choi T."/>
            <person name="Kim D."/>
            <person name="Ryu S."/>
            <person name="Kim W."/>
        </authorList>
    </citation>
    <scope>NUCLEOTIDE SEQUENCE [LARGE SCALE GENOMIC DNA]</scope>
    <source>
        <tissue evidence="1">Muscle</tissue>
    </source>
</reference>